<keyword evidence="2" id="KW-1185">Reference proteome</keyword>
<reference evidence="1 2" key="1">
    <citation type="submission" date="2024-05" db="EMBL/GenBank/DDBJ databases">
        <title>The nuclear and mitochondrial genome assemblies of Tetragonisca angustula (Apidae: Meliponini), a tiny yet remarkable pollinator in the Neotropics.</title>
        <authorList>
            <person name="Ferrari R."/>
            <person name="Ricardo P.C."/>
            <person name="Dias F.C."/>
            <person name="Araujo N.S."/>
            <person name="Soares D.O."/>
            <person name="Zhou Q.-S."/>
            <person name="Zhu C.-D."/>
            <person name="Coutinho L."/>
            <person name="Airas M.C."/>
            <person name="Batista T.M."/>
        </authorList>
    </citation>
    <scope>NUCLEOTIDE SEQUENCE [LARGE SCALE GENOMIC DNA]</scope>
    <source>
        <strain evidence="1">ASF017062</strain>
        <tissue evidence="1">Abdomen</tissue>
    </source>
</reference>
<dbReference type="AlphaFoldDB" id="A0AAW0Z927"/>
<accession>A0AAW0Z927</accession>
<name>A0AAW0Z927_9HYME</name>
<organism evidence="1 2">
    <name type="scientific">Tetragonisca angustula</name>
    <dbReference type="NCBI Taxonomy" id="166442"/>
    <lineage>
        <taxon>Eukaryota</taxon>
        <taxon>Metazoa</taxon>
        <taxon>Ecdysozoa</taxon>
        <taxon>Arthropoda</taxon>
        <taxon>Hexapoda</taxon>
        <taxon>Insecta</taxon>
        <taxon>Pterygota</taxon>
        <taxon>Neoptera</taxon>
        <taxon>Endopterygota</taxon>
        <taxon>Hymenoptera</taxon>
        <taxon>Apocrita</taxon>
        <taxon>Aculeata</taxon>
        <taxon>Apoidea</taxon>
        <taxon>Anthophila</taxon>
        <taxon>Apidae</taxon>
        <taxon>Tetragonisca</taxon>
    </lineage>
</organism>
<proteinExistence type="predicted"/>
<dbReference type="EMBL" id="JAWNGG020000402">
    <property type="protein sequence ID" value="KAK9293607.1"/>
    <property type="molecule type" value="Genomic_DNA"/>
</dbReference>
<protein>
    <submittedName>
        <fullName evidence="1">Uncharacterized protein</fullName>
    </submittedName>
</protein>
<sequence>MDHRNDNLERTFVAPATGSFVVRNITLLNVQLSNNKYEEDAVQKIWRIVVTCLIGVALCNDYQASSAKPLGSWRYLKRKEKKERKEGSELEADESLAVCIRNEKDGLTMSTGIDVAKIPTSENELATLSDK</sequence>
<evidence type="ECO:0000313" key="2">
    <source>
        <dbReference type="Proteomes" id="UP001432146"/>
    </source>
</evidence>
<dbReference type="Proteomes" id="UP001432146">
    <property type="component" value="Unassembled WGS sequence"/>
</dbReference>
<comment type="caution">
    <text evidence="1">The sequence shown here is derived from an EMBL/GenBank/DDBJ whole genome shotgun (WGS) entry which is preliminary data.</text>
</comment>
<evidence type="ECO:0000313" key="1">
    <source>
        <dbReference type="EMBL" id="KAK9293607.1"/>
    </source>
</evidence>
<gene>
    <name evidence="1" type="ORF">QLX08_011494</name>
</gene>